<dbReference type="AlphaFoldDB" id="A0A0C3DP06"/>
<feature type="compositionally biased region" description="Polar residues" evidence="1">
    <location>
        <begin position="302"/>
        <end position="311"/>
    </location>
</feature>
<feature type="compositionally biased region" description="Low complexity" evidence="1">
    <location>
        <begin position="279"/>
        <end position="298"/>
    </location>
</feature>
<gene>
    <name evidence="3" type="ORF">SCLCIDRAFT_129315</name>
</gene>
<feature type="chain" id="PRO_5002176797" description="Thioredoxin domain-containing protein" evidence="2">
    <location>
        <begin position="20"/>
        <end position="323"/>
    </location>
</feature>
<evidence type="ECO:0000313" key="3">
    <source>
        <dbReference type="EMBL" id="KIM57954.1"/>
    </source>
</evidence>
<name>A0A0C3DP06_9AGAM</name>
<sequence>MKLQTLLPSLLAVAGLANAQYFSAGWAPGQPIPTQSSPPPQTQQHPVNPAVTVSNFFDTLLTGGAVSALASLVGLNVSAPQEIDWDDRIPLITDSNYEDVIVRESMTPEEEKQRVWFLVITVTSGQPDSLSKYIDDVFDQTFNYTLQQGGLPHIRFGRIDYLDVTALTTKWAVWTAPMLVVLKDRGQTLRFYNVKSTQMQLNAEVLYEFLKEERWQGKEPWKSAYGPGGEREWILDFLASVLSTVYGYLVRVPKWLLYIISGGAASVIINFMHKPSAQARARAQAQRPAPKPKQPVVAGSASDVSKSTATAKSEGASKRKGKN</sequence>
<keyword evidence="4" id="KW-1185">Reference proteome</keyword>
<feature type="region of interest" description="Disordered" evidence="1">
    <location>
        <begin position="279"/>
        <end position="323"/>
    </location>
</feature>
<dbReference type="EMBL" id="KN822093">
    <property type="protein sequence ID" value="KIM57954.1"/>
    <property type="molecule type" value="Genomic_DNA"/>
</dbReference>
<reference evidence="3 4" key="1">
    <citation type="submission" date="2014-04" db="EMBL/GenBank/DDBJ databases">
        <authorList>
            <consortium name="DOE Joint Genome Institute"/>
            <person name="Kuo A."/>
            <person name="Kohler A."/>
            <person name="Nagy L.G."/>
            <person name="Floudas D."/>
            <person name="Copeland A."/>
            <person name="Barry K.W."/>
            <person name="Cichocki N."/>
            <person name="Veneault-Fourrey C."/>
            <person name="LaButti K."/>
            <person name="Lindquist E.A."/>
            <person name="Lipzen A."/>
            <person name="Lundell T."/>
            <person name="Morin E."/>
            <person name="Murat C."/>
            <person name="Sun H."/>
            <person name="Tunlid A."/>
            <person name="Henrissat B."/>
            <person name="Grigoriev I.V."/>
            <person name="Hibbett D.S."/>
            <person name="Martin F."/>
            <person name="Nordberg H.P."/>
            <person name="Cantor M.N."/>
            <person name="Hua S.X."/>
        </authorList>
    </citation>
    <scope>NUCLEOTIDE SEQUENCE [LARGE SCALE GENOMIC DNA]</scope>
    <source>
        <strain evidence="3 4">Foug A</strain>
    </source>
</reference>
<feature type="signal peptide" evidence="2">
    <location>
        <begin position="1"/>
        <end position="19"/>
    </location>
</feature>
<reference evidence="4" key="2">
    <citation type="submission" date="2015-01" db="EMBL/GenBank/DDBJ databases">
        <title>Evolutionary Origins and Diversification of the Mycorrhizal Mutualists.</title>
        <authorList>
            <consortium name="DOE Joint Genome Institute"/>
            <consortium name="Mycorrhizal Genomics Consortium"/>
            <person name="Kohler A."/>
            <person name="Kuo A."/>
            <person name="Nagy L.G."/>
            <person name="Floudas D."/>
            <person name="Copeland A."/>
            <person name="Barry K.W."/>
            <person name="Cichocki N."/>
            <person name="Veneault-Fourrey C."/>
            <person name="LaButti K."/>
            <person name="Lindquist E.A."/>
            <person name="Lipzen A."/>
            <person name="Lundell T."/>
            <person name="Morin E."/>
            <person name="Murat C."/>
            <person name="Riley R."/>
            <person name="Ohm R."/>
            <person name="Sun H."/>
            <person name="Tunlid A."/>
            <person name="Henrissat B."/>
            <person name="Grigoriev I.V."/>
            <person name="Hibbett D.S."/>
            <person name="Martin F."/>
        </authorList>
    </citation>
    <scope>NUCLEOTIDE SEQUENCE [LARGE SCALE GENOMIC DNA]</scope>
    <source>
        <strain evidence="4">Foug A</strain>
    </source>
</reference>
<proteinExistence type="predicted"/>
<dbReference type="OrthoDB" id="2502001at2759"/>
<evidence type="ECO:0000256" key="2">
    <source>
        <dbReference type="SAM" id="SignalP"/>
    </source>
</evidence>
<dbReference type="HOGENOM" id="CLU_061858_0_0_1"/>
<evidence type="ECO:0000313" key="4">
    <source>
        <dbReference type="Proteomes" id="UP000053989"/>
    </source>
</evidence>
<evidence type="ECO:0008006" key="5">
    <source>
        <dbReference type="Google" id="ProtNLM"/>
    </source>
</evidence>
<accession>A0A0C3DP06</accession>
<keyword evidence="2" id="KW-0732">Signal</keyword>
<dbReference type="InParanoid" id="A0A0C3DP06"/>
<dbReference type="Proteomes" id="UP000053989">
    <property type="component" value="Unassembled WGS sequence"/>
</dbReference>
<protein>
    <recommendedName>
        <fullName evidence="5">Thioredoxin domain-containing protein</fullName>
    </recommendedName>
</protein>
<organism evidence="3 4">
    <name type="scientific">Scleroderma citrinum Foug A</name>
    <dbReference type="NCBI Taxonomy" id="1036808"/>
    <lineage>
        <taxon>Eukaryota</taxon>
        <taxon>Fungi</taxon>
        <taxon>Dikarya</taxon>
        <taxon>Basidiomycota</taxon>
        <taxon>Agaricomycotina</taxon>
        <taxon>Agaricomycetes</taxon>
        <taxon>Agaricomycetidae</taxon>
        <taxon>Boletales</taxon>
        <taxon>Sclerodermatineae</taxon>
        <taxon>Sclerodermataceae</taxon>
        <taxon>Scleroderma</taxon>
    </lineage>
</organism>
<evidence type="ECO:0000256" key="1">
    <source>
        <dbReference type="SAM" id="MobiDB-lite"/>
    </source>
</evidence>